<dbReference type="Gene3D" id="2.40.50.660">
    <property type="match status" value="1"/>
</dbReference>
<gene>
    <name evidence="2" type="ORF">Ctaglu_19940</name>
</gene>
<proteinExistence type="predicted"/>
<comment type="caution">
    <text evidence="2">The sequence shown here is derived from an EMBL/GenBank/DDBJ whole genome shotgun (WGS) entry which is preliminary data.</text>
</comment>
<sequence length="118" mass="13962">MNSNERLTMIYLMFVLVGIPVLFFILIVWGIPWIIRQLTYEVCTYKTIIIDDKADVIFSQGRYLVNSSIIYLLSFKFEDEEIIQFSLPRKEYKKHHIGDVGELTFQGDKFISFIKIQD</sequence>
<dbReference type="Pfam" id="PF10694">
    <property type="entry name" value="DUF2500"/>
    <property type="match status" value="1"/>
</dbReference>
<keyword evidence="1" id="KW-1133">Transmembrane helix</keyword>
<keyword evidence="1" id="KW-0472">Membrane</keyword>
<dbReference type="AlphaFoldDB" id="A0A401ULG6"/>
<reference evidence="2 3" key="1">
    <citation type="submission" date="2018-11" db="EMBL/GenBank/DDBJ databases">
        <title>Genome sequencing and assembly of Clostridium tagluense strain A121.</title>
        <authorList>
            <person name="Murakami T."/>
            <person name="Segawa T."/>
            <person name="Shcherbakova V.A."/>
            <person name="Mori H."/>
            <person name="Yoshimura Y."/>
        </authorList>
    </citation>
    <scope>NUCLEOTIDE SEQUENCE [LARGE SCALE GENOMIC DNA]</scope>
    <source>
        <strain evidence="2 3">A121</strain>
    </source>
</reference>
<accession>A0A401ULG6</accession>
<dbReference type="Proteomes" id="UP000287872">
    <property type="component" value="Unassembled WGS sequence"/>
</dbReference>
<protein>
    <recommendedName>
        <fullName evidence="4">DUF2500 domain-containing protein</fullName>
    </recommendedName>
</protein>
<keyword evidence="3" id="KW-1185">Reference proteome</keyword>
<evidence type="ECO:0000313" key="3">
    <source>
        <dbReference type="Proteomes" id="UP000287872"/>
    </source>
</evidence>
<evidence type="ECO:0000313" key="2">
    <source>
        <dbReference type="EMBL" id="GCD10371.1"/>
    </source>
</evidence>
<name>A0A401ULG6_9CLOT</name>
<dbReference type="RefSeq" id="WP_185732656.1">
    <property type="nucleotide sequence ID" value="NZ_BHYK01000009.1"/>
</dbReference>
<dbReference type="InterPro" id="IPR019635">
    <property type="entry name" value="DUF2500"/>
</dbReference>
<keyword evidence="1" id="KW-0812">Transmembrane</keyword>
<evidence type="ECO:0000256" key="1">
    <source>
        <dbReference type="SAM" id="Phobius"/>
    </source>
</evidence>
<feature type="transmembrane region" description="Helical" evidence="1">
    <location>
        <begin position="12"/>
        <end position="35"/>
    </location>
</feature>
<dbReference type="EMBL" id="BHYK01000009">
    <property type="protein sequence ID" value="GCD10371.1"/>
    <property type="molecule type" value="Genomic_DNA"/>
</dbReference>
<evidence type="ECO:0008006" key="4">
    <source>
        <dbReference type="Google" id="ProtNLM"/>
    </source>
</evidence>
<organism evidence="2 3">
    <name type="scientific">Clostridium tagluense</name>
    <dbReference type="NCBI Taxonomy" id="360422"/>
    <lineage>
        <taxon>Bacteria</taxon>
        <taxon>Bacillati</taxon>
        <taxon>Bacillota</taxon>
        <taxon>Clostridia</taxon>
        <taxon>Eubacteriales</taxon>
        <taxon>Clostridiaceae</taxon>
        <taxon>Clostridium</taxon>
    </lineage>
</organism>